<protein>
    <submittedName>
        <fullName evidence="1">Uncharacterized protein</fullName>
    </submittedName>
</protein>
<reference evidence="1" key="1">
    <citation type="submission" date="2021-06" db="EMBL/GenBank/DDBJ databases">
        <authorList>
            <person name="Hodson N. C."/>
            <person name="Mongue J. A."/>
            <person name="Jaron S. K."/>
        </authorList>
    </citation>
    <scope>NUCLEOTIDE SEQUENCE</scope>
</reference>
<comment type="caution">
    <text evidence="1">The sequence shown here is derived from an EMBL/GenBank/DDBJ whole genome shotgun (WGS) entry which is preliminary data.</text>
</comment>
<dbReference type="AlphaFoldDB" id="A0A8J2PBJ1"/>
<name>A0A8J2PBJ1_9HEXA</name>
<evidence type="ECO:0000313" key="2">
    <source>
        <dbReference type="Proteomes" id="UP000708208"/>
    </source>
</evidence>
<organism evidence="1 2">
    <name type="scientific">Allacma fusca</name>
    <dbReference type="NCBI Taxonomy" id="39272"/>
    <lineage>
        <taxon>Eukaryota</taxon>
        <taxon>Metazoa</taxon>
        <taxon>Ecdysozoa</taxon>
        <taxon>Arthropoda</taxon>
        <taxon>Hexapoda</taxon>
        <taxon>Collembola</taxon>
        <taxon>Symphypleona</taxon>
        <taxon>Sminthuridae</taxon>
        <taxon>Allacma</taxon>
    </lineage>
</organism>
<keyword evidence="2" id="KW-1185">Reference proteome</keyword>
<proteinExistence type="predicted"/>
<accession>A0A8J2PBJ1</accession>
<evidence type="ECO:0000313" key="1">
    <source>
        <dbReference type="EMBL" id="CAG7731001.1"/>
    </source>
</evidence>
<dbReference type="Proteomes" id="UP000708208">
    <property type="component" value="Unassembled WGS sequence"/>
</dbReference>
<dbReference type="EMBL" id="CAJVCH010204301">
    <property type="protein sequence ID" value="CAG7731001.1"/>
    <property type="molecule type" value="Genomic_DNA"/>
</dbReference>
<gene>
    <name evidence="1" type="ORF">AFUS01_LOCUS19611</name>
</gene>
<sequence length="169" mass="19723">MDPWDTEEVVIPFEERQALKKRANCLRSAARRKRKLHTMAEEVRGAKRDSKMERQKQNLMAKTDAETKRIFVGCATQHFWPCKRNLPQTATTSRMAKQPNAPTEEPPGNTFVVHTAWTAKVFEFVQGESKFLQKDSLSHKAMMVLRALEQKKRAQTRRVALQNDFFNRY</sequence>